<protein>
    <submittedName>
        <fullName evidence="3">TIM barrel protein</fullName>
    </submittedName>
</protein>
<proteinExistence type="predicted"/>
<keyword evidence="1" id="KW-0413">Isomerase</keyword>
<dbReference type="InterPro" id="IPR036237">
    <property type="entry name" value="Xyl_isomerase-like_sf"/>
</dbReference>
<reference evidence="3 4" key="1">
    <citation type="submission" date="2020-07" db="EMBL/GenBank/DDBJ databases">
        <authorList>
            <person name="Feng X."/>
        </authorList>
    </citation>
    <scope>NUCLEOTIDE SEQUENCE [LARGE SCALE GENOMIC DNA]</scope>
    <source>
        <strain evidence="3 4">JCM23202</strain>
    </source>
</reference>
<dbReference type="Pfam" id="PF01261">
    <property type="entry name" value="AP_endonuc_2"/>
    <property type="match status" value="1"/>
</dbReference>
<feature type="domain" description="Xylose isomerase-like TIM barrel" evidence="2">
    <location>
        <begin position="134"/>
        <end position="291"/>
    </location>
</feature>
<name>A0A7X1E737_9BACT</name>
<gene>
    <name evidence="3" type="ORF">H5P27_02600</name>
</gene>
<dbReference type="RefSeq" id="WP_185658814.1">
    <property type="nucleotide sequence ID" value="NZ_CAWPOO010000005.1"/>
</dbReference>
<accession>A0A7X1E737</accession>
<evidence type="ECO:0000313" key="4">
    <source>
        <dbReference type="Proteomes" id="UP000526501"/>
    </source>
</evidence>
<evidence type="ECO:0000256" key="1">
    <source>
        <dbReference type="ARBA" id="ARBA00023235"/>
    </source>
</evidence>
<evidence type="ECO:0000313" key="3">
    <source>
        <dbReference type="EMBL" id="MBC2604924.1"/>
    </source>
</evidence>
<dbReference type="InterPro" id="IPR006311">
    <property type="entry name" value="TAT_signal"/>
</dbReference>
<keyword evidence="4" id="KW-1185">Reference proteome</keyword>
<evidence type="ECO:0000259" key="2">
    <source>
        <dbReference type="Pfam" id="PF01261"/>
    </source>
</evidence>
<organism evidence="3 4">
    <name type="scientific">Pelagicoccus albus</name>
    <dbReference type="NCBI Taxonomy" id="415222"/>
    <lineage>
        <taxon>Bacteria</taxon>
        <taxon>Pseudomonadati</taxon>
        <taxon>Verrucomicrobiota</taxon>
        <taxon>Opitutia</taxon>
        <taxon>Puniceicoccales</taxon>
        <taxon>Pelagicoccaceae</taxon>
        <taxon>Pelagicoccus</taxon>
    </lineage>
</organism>
<comment type="caution">
    <text evidence="3">The sequence shown here is derived from an EMBL/GenBank/DDBJ whole genome shotgun (WGS) entry which is preliminary data.</text>
</comment>
<dbReference type="Gene3D" id="3.20.20.150">
    <property type="entry name" value="Divalent-metal-dependent TIM barrel enzymes"/>
    <property type="match status" value="1"/>
</dbReference>
<dbReference type="EMBL" id="JACHVC010000005">
    <property type="protein sequence ID" value="MBC2604924.1"/>
    <property type="molecule type" value="Genomic_DNA"/>
</dbReference>
<dbReference type="PANTHER" id="PTHR43489">
    <property type="entry name" value="ISOMERASE"/>
    <property type="match status" value="1"/>
</dbReference>
<dbReference type="PANTHER" id="PTHR43489:SF3">
    <property type="entry name" value="XYLOSE ISOMERASE DOMAIN PROTEIN TIM BARREL"/>
    <property type="match status" value="1"/>
</dbReference>
<dbReference type="InterPro" id="IPR050417">
    <property type="entry name" value="Sugar_Epim/Isomerase"/>
</dbReference>
<dbReference type="Proteomes" id="UP000526501">
    <property type="component" value="Unassembled WGS sequence"/>
</dbReference>
<dbReference type="SUPFAM" id="SSF51658">
    <property type="entry name" value="Xylose isomerase-like"/>
    <property type="match status" value="1"/>
</dbReference>
<dbReference type="InterPro" id="IPR013022">
    <property type="entry name" value="Xyl_isomerase-like_TIM-brl"/>
</dbReference>
<dbReference type="GO" id="GO:0016853">
    <property type="term" value="F:isomerase activity"/>
    <property type="evidence" value="ECO:0007669"/>
    <property type="project" value="UniProtKB-KW"/>
</dbReference>
<sequence>MTHPIARRSALKKAAAGALAIAATRGLANHHQDSEPMEKSGPLKRNIHHSACRWCYGKLELEELCVRGKEAGLEAIDLVNWDEIPILKKHGLAASLVWGVPGGITKGLNRLENHDEILNYFEDVTPKVAAEDMKRIIVFSGNRDGLDDEQGLENCRIGLERIMPIVEKHKIQVVMELLNSKRNHADYQCDHTSWGVELVKQVGSENFKMLYDIYHMQIMDGDVIDTIRENHQYFGHYHTGGVPGRNELDETQELYYPAIMKAILETGFDGYVAQEFVPTWEDPIEALAHGIRVCDV</sequence>
<dbReference type="PROSITE" id="PS51318">
    <property type="entry name" value="TAT"/>
    <property type="match status" value="1"/>
</dbReference>
<dbReference type="AlphaFoldDB" id="A0A7X1E737"/>